<keyword evidence="3" id="KW-0443">Lipid metabolism</keyword>
<dbReference type="RefSeq" id="WP_070125644.1">
    <property type="nucleotide sequence ID" value="NZ_MDHN01000028.1"/>
</dbReference>
<dbReference type="STRING" id="1656094.BFC18_12510"/>
<protein>
    <submittedName>
        <fullName evidence="5">ACP phosphodiesterase</fullName>
    </submittedName>
</protein>
<evidence type="ECO:0000256" key="1">
    <source>
        <dbReference type="ARBA" id="ARBA00022516"/>
    </source>
</evidence>
<evidence type="ECO:0000313" key="6">
    <source>
        <dbReference type="Proteomes" id="UP000175691"/>
    </source>
</evidence>
<dbReference type="Pfam" id="PF04336">
    <property type="entry name" value="ACP_PD"/>
    <property type="match status" value="1"/>
</dbReference>
<keyword evidence="4" id="KW-0276">Fatty acid metabolism</keyword>
<dbReference type="AlphaFoldDB" id="A0A1E7ZAU9"/>
<evidence type="ECO:0000313" key="5">
    <source>
        <dbReference type="EMBL" id="OFC70571.1"/>
    </source>
</evidence>
<dbReference type="PANTHER" id="PTHR38764:SF1">
    <property type="entry name" value="ACYL CARRIER PROTEIN PHOSPHODIESTERASE"/>
    <property type="match status" value="1"/>
</dbReference>
<keyword evidence="2" id="KW-0378">Hydrolase</keyword>
<keyword evidence="4" id="KW-0275">Fatty acid biosynthesis</keyword>
<keyword evidence="6" id="KW-1185">Reference proteome</keyword>
<comment type="caution">
    <text evidence="5">The sequence shown here is derived from an EMBL/GenBank/DDBJ whole genome shotgun (WGS) entry which is preliminary data.</text>
</comment>
<gene>
    <name evidence="5" type="ORF">BFC18_12510</name>
</gene>
<dbReference type="GO" id="GO:0006633">
    <property type="term" value="P:fatty acid biosynthetic process"/>
    <property type="evidence" value="ECO:0007669"/>
    <property type="project" value="UniProtKB-KW"/>
</dbReference>
<organism evidence="5 6">
    <name type="scientific">Alteromonas confluentis</name>
    <dbReference type="NCBI Taxonomy" id="1656094"/>
    <lineage>
        <taxon>Bacteria</taxon>
        <taxon>Pseudomonadati</taxon>
        <taxon>Pseudomonadota</taxon>
        <taxon>Gammaproteobacteria</taxon>
        <taxon>Alteromonadales</taxon>
        <taxon>Alteromonadaceae</taxon>
        <taxon>Alteromonas/Salinimonas group</taxon>
        <taxon>Alteromonas</taxon>
    </lineage>
</organism>
<dbReference type="GO" id="GO:0008770">
    <property type="term" value="F:[acyl-carrier-protein] phosphodiesterase activity"/>
    <property type="evidence" value="ECO:0007669"/>
    <property type="project" value="InterPro"/>
</dbReference>
<accession>A0A1E7ZAU9</accession>
<evidence type="ECO:0000256" key="4">
    <source>
        <dbReference type="ARBA" id="ARBA00023160"/>
    </source>
</evidence>
<dbReference type="InterPro" id="IPR007431">
    <property type="entry name" value="ACP_PD"/>
</dbReference>
<dbReference type="PIRSF" id="PIRSF011489">
    <property type="entry name" value="DUF479"/>
    <property type="match status" value="1"/>
</dbReference>
<evidence type="ECO:0000256" key="2">
    <source>
        <dbReference type="ARBA" id="ARBA00022801"/>
    </source>
</evidence>
<dbReference type="Proteomes" id="UP000175691">
    <property type="component" value="Unassembled WGS sequence"/>
</dbReference>
<dbReference type="PANTHER" id="PTHR38764">
    <property type="entry name" value="ACYL CARRIER PROTEIN PHOSPHODIESTERASE"/>
    <property type="match status" value="1"/>
</dbReference>
<evidence type="ECO:0000256" key="3">
    <source>
        <dbReference type="ARBA" id="ARBA00023098"/>
    </source>
</evidence>
<keyword evidence="1" id="KW-0444">Lipid biosynthesis</keyword>
<dbReference type="OrthoDB" id="8442777at2"/>
<reference evidence="5 6" key="1">
    <citation type="submission" date="2016-08" db="EMBL/GenBank/DDBJ databases">
        <authorList>
            <person name="Seilhamer J.J."/>
        </authorList>
    </citation>
    <scope>NUCLEOTIDE SEQUENCE [LARGE SCALE GENOMIC DNA]</scope>
    <source>
        <strain evidence="5 6">KCTC 42603</strain>
    </source>
</reference>
<name>A0A1E7ZAU9_9ALTE</name>
<dbReference type="EMBL" id="MDHN01000028">
    <property type="protein sequence ID" value="OFC70571.1"/>
    <property type="molecule type" value="Genomic_DNA"/>
</dbReference>
<sequence length="197" mass="22806">MNYLAHLFLAQPTADSCYGNLLGDFQKGIDVTQLPQAVKNGLENHKLVDKFTDSHPWVTGLRQTFSPQRRRFAGITLDVLFDHFLIQHWQQFSHQPFQTFCDNRYALLAKRHNDMPPCMHQVVGSMLENRWLDVYENVEGVAMALDRTASRIRFRHRFEGSIEEILPAYTQINKEFPAFFSELEAHIKEKGLEAPSA</sequence>
<proteinExistence type="predicted"/>